<reference evidence="2" key="1">
    <citation type="submission" date="2020-02" db="EMBL/GenBank/DDBJ databases">
        <authorList>
            <person name="Meier V. D."/>
        </authorList>
    </citation>
    <scope>NUCLEOTIDE SEQUENCE</scope>
    <source>
        <strain evidence="2">AVDCRST_MAG03</strain>
    </source>
</reference>
<feature type="non-terminal residue" evidence="2">
    <location>
        <position position="1"/>
    </location>
</feature>
<organism evidence="2">
    <name type="scientific">uncultured Rubrobacteraceae bacterium</name>
    <dbReference type="NCBI Taxonomy" id="349277"/>
    <lineage>
        <taxon>Bacteria</taxon>
        <taxon>Bacillati</taxon>
        <taxon>Actinomycetota</taxon>
        <taxon>Rubrobacteria</taxon>
        <taxon>Rubrobacterales</taxon>
        <taxon>Rubrobacteraceae</taxon>
        <taxon>environmental samples</taxon>
    </lineage>
</organism>
<name>A0A6J4PWG9_9ACTN</name>
<dbReference type="AlphaFoldDB" id="A0A6J4PWG9"/>
<proteinExistence type="predicted"/>
<sequence>DLCDHGAVYRHEGPVLRRGLPGGLHLRRGRPLHDQPRRVHRLRRLRAGVPGRGDLPRGRGPGRPGELHRQGRQLLRV</sequence>
<gene>
    <name evidence="2" type="ORF">AVDCRST_MAG03-2581</name>
</gene>
<evidence type="ECO:0000256" key="1">
    <source>
        <dbReference type="SAM" id="MobiDB-lite"/>
    </source>
</evidence>
<feature type="region of interest" description="Disordered" evidence="1">
    <location>
        <begin position="48"/>
        <end position="77"/>
    </location>
</feature>
<accession>A0A6J4PWG9</accession>
<feature type="non-terminal residue" evidence="2">
    <location>
        <position position="77"/>
    </location>
</feature>
<protein>
    <submittedName>
        <fullName evidence="2">Ferredoxin</fullName>
    </submittedName>
</protein>
<dbReference type="EMBL" id="CADCUT010000156">
    <property type="protein sequence ID" value="CAA9421528.1"/>
    <property type="molecule type" value="Genomic_DNA"/>
</dbReference>
<evidence type="ECO:0000313" key="2">
    <source>
        <dbReference type="EMBL" id="CAA9421528.1"/>
    </source>
</evidence>